<comment type="catalytic activity">
    <reaction evidence="8">
        <text>13-octadecanoyloxy-octadecanoate + H2O = 13-hydroxy-octadecanoate + octadecanoate + H(+)</text>
        <dbReference type="Rhea" id="RHEA:52084"/>
        <dbReference type="ChEBI" id="CHEBI:15377"/>
        <dbReference type="ChEBI" id="CHEBI:15378"/>
        <dbReference type="ChEBI" id="CHEBI:25629"/>
        <dbReference type="ChEBI" id="CHEBI:136304"/>
        <dbReference type="ChEBI" id="CHEBI:136335"/>
    </reaction>
    <physiologicalReaction direction="left-to-right" evidence="8">
        <dbReference type="Rhea" id="RHEA:52085"/>
    </physiologicalReaction>
</comment>
<comment type="catalytic activity">
    <reaction evidence="10">
        <text>12-octadecanoyloxy-octadecanoate + H2O = 12-hydroxyoctadecanoate + octadecanoate + H(+)</text>
        <dbReference type="Rhea" id="RHEA:52080"/>
        <dbReference type="ChEBI" id="CHEBI:15377"/>
        <dbReference type="ChEBI" id="CHEBI:15378"/>
        <dbReference type="ChEBI" id="CHEBI:25629"/>
        <dbReference type="ChEBI" id="CHEBI:84201"/>
        <dbReference type="ChEBI" id="CHEBI:136330"/>
    </reaction>
    <physiologicalReaction direction="left-to-right" evidence="10">
        <dbReference type="Rhea" id="RHEA:52081"/>
    </physiologicalReaction>
</comment>
<evidence type="ECO:0000256" key="1">
    <source>
        <dbReference type="ARBA" id="ARBA00000923"/>
    </source>
</evidence>
<evidence type="ECO:0000256" key="15">
    <source>
        <dbReference type="ARBA" id="ARBA00049322"/>
    </source>
</evidence>
<feature type="transmembrane region" description="Helical" evidence="17">
    <location>
        <begin position="12"/>
        <end position="32"/>
    </location>
</feature>
<dbReference type="InterPro" id="IPR006838">
    <property type="entry name" value="ADTRP_AIG1"/>
</dbReference>
<feature type="transmembrane region" description="Helical" evidence="17">
    <location>
        <begin position="95"/>
        <end position="116"/>
    </location>
</feature>
<dbReference type="EMBL" id="CAKOGL010000002">
    <property type="protein sequence ID" value="CAH2084089.1"/>
    <property type="molecule type" value="Genomic_DNA"/>
</dbReference>
<dbReference type="Proteomes" id="UP001153954">
    <property type="component" value="Unassembled WGS sequence"/>
</dbReference>
<name>A0AAU9TAU8_EUPED</name>
<accession>A0AAU9TAU8</accession>
<comment type="catalytic activity">
    <reaction evidence="15">
        <text>13-(9Z-hexadecenoyloxy)-octadecanoate + H2O = 13-hydroxy-octadecanoate + (9Z)-hexadecenoate + H(+)</text>
        <dbReference type="Rhea" id="RHEA:52076"/>
        <dbReference type="ChEBI" id="CHEBI:15377"/>
        <dbReference type="ChEBI" id="CHEBI:15378"/>
        <dbReference type="ChEBI" id="CHEBI:32372"/>
        <dbReference type="ChEBI" id="CHEBI:136304"/>
        <dbReference type="ChEBI" id="CHEBI:136315"/>
    </reaction>
    <physiologicalReaction direction="left-to-right" evidence="15">
        <dbReference type="Rhea" id="RHEA:52077"/>
    </physiologicalReaction>
</comment>
<comment type="catalytic activity">
    <reaction evidence="16">
        <text>12-(9Z-hexadecenoyloxy)-octadecanoate + H2O = 12-hydroxyoctadecanoate + (9Z)-hexadecenoate + H(+)</text>
        <dbReference type="Rhea" id="RHEA:52072"/>
        <dbReference type="ChEBI" id="CHEBI:15377"/>
        <dbReference type="ChEBI" id="CHEBI:15378"/>
        <dbReference type="ChEBI" id="CHEBI:32372"/>
        <dbReference type="ChEBI" id="CHEBI:84201"/>
        <dbReference type="ChEBI" id="CHEBI:136312"/>
    </reaction>
    <physiologicalReaction direction="left-to-right" evidence="16">
        <dbReference type="Rhea" id="RHEA:52073"/>
    </physiologicalReaction>
</comment>
<protein>
    <recommendedName>
        <fullName evidence="20">Androgen-dependent TFPI-regulating protein</fullName>
    </recommendedName>
</protein>
<evidence type="ECO:0000313" key="18">
    <source>
        <dbReference type="EMBL" id="CAH2084089.1"/>
    </source>
</evidence>
<comment type="catalytic activity">
    <reaction evidence="12">
        <text>9-(9Z-octadecenoyloxy)-octadecanoate + H2O = 9-hydroxy-octadecanoate + (9Z)-octadecenoate + H(+)</text>
        <dbReference type="Rhea" id="RHEA:52048"/>
        <dbReference type="ChEBI" id="CHEBI:15377"/>
        <dbReference type="ChEBI" id="CHEBI:15378"/>
        <dbReference type="ChEBI" id="CHEBI:30823"/>
        <dbReference type="ChEBI" id="CHEBI:136282"/>
        <dbReference type="ChEBI" id="CHEBI:136286"/>
    </reaction>
    <physiologicalReaction direction="left-to-right" evidence="12">
        <dbReference type="Rhea" id="RHEA:52049"/>
    </physiologicalReaction>
</comment>
<dbReference type="AlphaFoldDB" id="A0AAU9TAU8"/>
<comment type="subcellular location">
    <subcellularLocation>
        <location evidence="2">Endomembrane system</location>
        <topology evidence="2">Multi-pass membrane protein</topology>
    </subcellularLocation>
</comment>
<evidence type="ECO:0000256" key="2">
    <source>
        <dbReference type="ARBA" id="ARBA00004127"/>
    </source>
</evidence>
<comment type="catalytic activity">
    <reaction evidence="9">
        <text>9-hexadecanoyloxy-octadecanoate + H2O = 9-hydroxy-octadecanoate + hexadecanoate + H(+)</text>
        <dbReference type="Rhea" id="RHEA:52052"/>
        <dbReference type="ChEBI" id="CHEBI:7896"/>
        <dbReference type="ChEBI" id="CHEBI:15377"/>
        <dbReference type="ChEBI" id="CHEBI:15378"/>
        <dbReference type="ChEBI" id="CHEBI:83670"/>
        <dbReference type="ChEBI" id="CHEBI:136286"/>
    </reaction>
    <physiologicalReaction direction="left-to-right" evidence="9">
        <dbReference type="Rhea" id="RHEA:52053"/>
    </physiologicalReaction>
</comment>
<evidence type="ECO:0000256" key="8">
    <source>
        <dbReference type="ARBA" id="ARBA00047427"/>
    </source>
</evidence>
<evidence type="ECO:0000256" key="7">
    <source>
        <dbReference type="ARBA" id="ARBA00047368"/>
    </source>
</evidence>
<dbReference type="GO" id="GO:0016020">
    <property type="term" value="C:membrane"/>
    <property type="evidence" value="ECO:0007669"/>
    <property type="project" value="InterPro"/>
</dbReference>
<feature type="transmembrane region" description="Helical" evidence="17">
    <location>
        <begin position="52"/>
        <end position="75"/>
    </location>
</feature>
<evidence type="ECO:0000313" key="19">
    <source>
        <dbReference type="Proteomes" id="UP001153954"/>
    </source>
</evidence>
<evidence type="ECO:0000256" key="12">
    <source>
        <dbReference type="ARBA" id="ARBA00048800"/>
    </source>
</evidence>
<evidence type="ECO:0000256" key="16">
    <source>
        <dbReference type="ARBA" id="ARBA00049428"/>
    </source>
</evidence>
<comment type="catalytic activity">
    <reaction evidence="14">
        <text>13-(9Z-octadecenoyloxy)-octadecanoate + H2O = 13-hydroxy-octadecanoate + (9Z)-octadecenoate + H(+)</text>
        <dbReference type="Rhea" id="RHEA:52064"/>
        <dbReference type="ChEBI" id="CHEBI:15377"/>
        <dbReference type="ChEBI" id="CHEBI:15378"/>
        <dbReference type="ChEBI" id="CHEBI:30823"/>
        <dbReference type="ChEBI" id="CHEBI:136303"/>
        <dbReference type="ChEBI" id="CHEBI:136304"/>
    </reaction>
    <physiologicalReaction direction="left-to-right" evidence="14">
        <dbReference type="Rhea" id="RHEA:52065"/>
    </physiologicalReaction>
</comment>
<sequence length="239" mass="27689">MSVSSNVYCRVIGNSIGLALHTGNAIVLHFAMQGDVLKDPDIRTLKANQLKYITIWNMGFQMIFLFLSLLCDMTLILKMKNEPKYIKYIRSYKDILFSAIVLPLTVIILILFWPLFTINRELVFPVFIDKAISLTSNHIMHTSILPIILIELFFNPKSRPQSHKWYLAHVAFIYVSYFAVIILNHAKTGTWPYPLVTLLYGTIYFPLLLFSIGVMYAVVYFAQWPITEYIHERNKSKSL</sequence>
<keyword evidence="19" id="KW-1185">Reference proteome</keyword>
<comment type="similarity">
    <text evidence="3">Belongs to the AIG1 family.</text>
</comment>
<comment type="catalytic activity">
    <reaction evidence="7">
        <text>12-hexadecanoyloxy-octadecanoate + H2O = 12-hydroxyoctadecanoate + hexadecanoate + H(+)</text>
        <dbReference type="Rhea" id="RHEA:52056"/>
        <dbReference type="ChEBI" id="CHEBI:7896"/>
        <dbReference type="ChEBI" id="CHEBI:15377"/>
        <dbReference type="ChEBI" id="CHEBI:15378"/>
        <dbReference type="ChEBI" id="CHEBI:83677"/>
        <dbReference type="ChEBI" id="CHEBI:84201"/>
    </reaction>
    <physiologicalReaction direction="left-to-right" evidence="7">
        <dbReference type="Rhea" id="RHEA:52057"/>
    </physiologicalReaction>
</comment>
<feature type="transmembrane region" description="Helical" evidence="17">
    <location>
        <begin position="198"/>
        <end position="222"/>
    </location>
</feature>
<evidence type="ECO:0000256" key="3">
    <source>
        <dbReference type="ARBA" id="ARBA00009300"/>
    </source>
</evidence>
<evidence type="ECO:0000256" key="9">
    <source>
        <dbReference type="ARBA" id="ARBA00047863"/>
    </source>
</evidence>
<evidence type="ECO:0000256" key="11">
    <source>
        <dbReference type="ARBA" id="ARBA00048701"/>
    </source>
</evidence>
<comment type="catalytic activity">
    <reaction evidence="1">
        <text>9-(9Z-hexadecenoyloxy)-octadecanoate + H2O = (9Z)-hexadecenoate + 9-hydroxy-octadecanoate + H(+)</text>
        <dbReference type="Rhea" id="RHEA:52068"/>
        <dbReference type="ChEBI" id="CHEBI:15377"/>
        <dbReference type="ChEBI" id="CHEBI:15378"/>
        <dbReference type="ChEBI" id="CHEBI:32372"/>
        <dbReference type="ChEBI" id="CHEBI:136286"/>
        <dbReference type="ChEBI" id="CHEBI:136309"/>
    </reaction>
    <physiologicalReaction direction="left-to-right" evidence="1">
        <dbReference type="Rhea" id="RHEA:52069"/>
    </physiologicalReaction>
</comment>
<keyword evidence="4 17" id="KW-0812">Transmembrane</keyword>
<dbReference type="PANTHER" id="PTHR10989">
    <property type="entry name" value="ANDROGEN-INDUCED PROTEIN 1-RELATED"/>
    <property type="match status" value="1"/>
</dbReference>
<reference evidence="18" key="1">
    <citation type="submission" date="2022-03" db="EMBL/GenBank/DDBJ databases">
        <authorList>
            <person name="Tunstrom K."/>
        </authorList>
    </citation>
    <scope>NUCLEOTIDE SEQUENCE</scope>
</reference>
<feature type="transmembrane region" description="Helical" evidence="17">
    <location>
        <begin position="136"/>
        <end position="154"/>
    </location>
</feature>
<evidence type="ECO:0000256" key="4">
    <source>
        <dbReference type="ARBA" id="ARBA00022692"/>
    </source>
</evidence>
<keyword evidence="6 17" id="KW-0472">Membrane</keyword>
<gene>
    <name evidence="18" type="ORF">EEDITHA_LOCUS698</name>
</gene>
<proteinExistence type="inferred from homology"/>
<organism evidence="18 19">
    <name type="scientific">Euphydryas editha</name>
    <name type="common">Edith's checkerspot</name>
    <dbReference type="NCBI Taxonomy" id="104508"/>
    <lineage>
        <taxon>Eukaryota</taxon>
        <taxon>Metazoa</taxon>
        <taxon>Ecdysozoa</taxon>
        <taxon>Arthropoda</taxon>
        <taxon>Hexapoda</taxon>
        <taxon>Insecta</taxon>
        <taxon>Pterygota</taxon>
        <taxon>Neoptera</taxon>
        <taxon>Endopterygota</taxon>
        <taxon>Lepidoptera</taxon>
        <taxon>Glossata</taxon>
        <taxon>Ditrysia</taxon>
        <taxon>Papilionoidea</taxon>
        <taxon>Nymphalidae</taxon>
        <taxon>Nymphalinae</taxon>
        <taxon>Euphydryas</taxon>
    </lineage>
</organism>
<comment type="catalytic activity">
    <reaction evidence="13">
        <text>9-octadecanoyloxy-octadecanoate + H2O = 9-hydroxy-octadecanoate + octadecanoate + H(+)</text>
        <dbReference type="Rhea" id="RHEA:52096"/>
        <dbReference type="ChEBI" id="CHEBI:15377"/>
        <dbReference type="ChEBI" id="CHEBI:15378"/>
        <dbReference type="ChEBI" id="CHEBI:25629"/>
        <dbReference type="ChEBI" id="CHEBI:136286"/>
        <dbReference type="ChEBI" id="CHEBI:136373"/>
    </reaction>
    <physiologicalReaction direction="left-to-right" evidence="13">
        <dbReference type="Rhea" id="RHEA:52097"/>
    </physiologicalReaction>
</comment>
<comment type="caution">
    <text evidence="18">The sequence shown here is derived from an EMBL/GenBank/DDBJ whole genome shotgun (WGS) entry which is preliminary data.</text>
</comment>
<evidence type="ECO:0000256" key="5">
    <source>
        <dbReference type="ARBA" id="ARBA00022989"/>
    </source>
</evidence>
<evidence type="ECO:0000256" key="17">
    <source>
        <dbReference type="SAM" id="Phobius"/>
    </source>
</evidence>
<dbReference type="Pfam" id="PF04750">
    <property type="entry name" value="Far-17a_AIG1"/>
    <property type="match status" value="1"/>
</dbReference>
<feature type="transmembrane region" description="Helical" evidence="17">
    <location>
        <begin position="166"/>
        <end position="186"/>
    </location>
</feature>
<keyword evidence="5 17" id="KW-1133">Transmembrane helix</keyword>
<dbReference type="PANTHER" id="PTHR10989:SF16">
    <property type="entry name" value="AT02829P-RELATED"/>
    <property type="match status" value="1"/>
</dbReference>
<evidence type="ECO:0000256" key="14">
    <source>
        <dbReference type="ARBA" id="ARBA00049296"/>
    </source>
</evidence>
<comment type="catalytic activity">
    <reaction evidence="11">
        <text>12-(9Z-octadecenoyloxy)-octadecanoate + H2O = 12-hydroxyoctadecanoate + (9Z)-octadecenoate + H(+)</text>
        <dbReference type="Rhea" id="RHEA:52060"/>
        <dbReference type="ChEBI" id="CHEBI:15377"/>
        <dbReference type="ChEBI" id="CHEBI:15378"/>
        <dbReference type="ChEBI" id="CHEBI:30823"/>
        <dbReference type="ChEBI" id="CHEBI:84201"/>
        <dbReference type="ChEBI" id="CHEBI:136302"/>
    </reaction>
    <physiologicalReaction direction="left-to-right" evidence="11">
        <dbReference type="Rhea" id="RHEA:52061"/>
    </physiologicalReaction>
</comment>
<evidence type="ECO:0000256" key="13">
    <source>
        <dbReference type="ARBA" id="ARBA00049221"/>
    </source>
</evidence>
<evidence type="ECO:0000256" key="6">
    <source>
        <dbReference type="ARBA" id="ARBA00023136"/>
    </source>
</evidence>
<evidence type="ECO:0008006" key="20">
    <source>
        <dbReference type="Google" id="ProtNLM"/>
    </source>
</evidence>
<evidence type="ECO:0000256" key="10">
    <source>
        <dbReference type="ARBA" id="ARBA00048680"/>
    </source>
</evidence>
<dbReference type="GO" id="GO:0012505">
    <property type="term" value="C:endomembrane system"/>
    <property type="evidence" value="ECO:0007669"/>
    <property type="project" value="UniProtKB-SubCell"/>
</dbReference>